<dbReference type="GO" id="GO:0016020">
    <property type="term" value="C:membrane"/>
    <property type="evidence" value="ECO:0007669"/>
    <property type="project" value="UniProtKB-SubCell"/>
</dbReference>
<evidence type="ECO:0000256" key="6">
    <source>
        <dbReference type="SAM" id="MobiDB-lite"/>
    </source>
</evidence>
<comment type="caution">
    <text evidence="8">The sequence shown here is derived from an EMBL/GenBank/DDBJ whole genome shotgun (WGS) entry which is preliminary data.</text>
</comment>
<feature type="transmembrane region" description="Helical" evidence="7">
    <location>
        <begin position="206"/>
        <end position="228"/>
    </location>
</feature>
<sequence>MVALGATGGISRDIKNQEYKGIPTDEYGRTLDFKVFSCMRPWYRAFHASWISFFVAFLGWFSIVPCLEYIVADTSNDVTNDVKKTSNIVSVLGTIFVRFALGPVCERFGARRPQAVLLLGGGTLVLISSSINSASGLLAIRFFIGLVGGAFVPCQYWTTMMFGTRVVGTANAFAGGWGNLGGGAALALVASIISGIRSSGVEDETAWSYALIVPGLMMICVAIPMLLFSDDCPQGHWSNRLYNDPNADKIADEEAPVKDAPVKKASHLDVVLDYRVWLLALIYAACFGVELALNNSLSGFLYRYFNTDADPSCTDLAVQISTSYPASCSTLGKDTASQIASLFGLMNLFARALGGVGSDFAFYRFGMRGRLGVLMFTLLGEAAMLVVFSQVTAVPTAIGFLVCFSIFVQASEGATFAIVPFLNPGNIGNVAGIVGAGGNIGAVSWSTMFKSIDSQRDAYLYLAFIIFGVAAFVSLIPVQGQYLFGCRSKPLSSVETASEASEDIGDSSVHGTKETVQA</sequence>
<organism evidence="8 9">
    <name type="scientific">Hondaea fermentalgiana</name>
    <dbReference type="NCBI Taxonomy" id="2315210"/>
    <lineage>
        <taxon>Eukaryota</taxon>
        <taxon>Sar</taxon>
        <taxon>Stramenopiles</taxon>
        <taxon>Bigyra</taxon>
        <taxon>Labyrinthulomycetes</taxon>
        <taxon>Thraustochytrida</taxon>
        <taxon>Thraustochytriidae</taxon>
        <taxon>Hondaea</taxon>
    </lineage>
</organism>
<evidence type="ECO:0000256" key="4">
    <source>
        <dbReference type="ARBA" id="ARBA00022989"/>
    </source>
</evidence>
<keyword evidence="9" id="KW-1185">Reference proteome</keyword>
<dbReference type="InterPro" id="IPR011701">
    <property type="entry name" value="MFS"/>
</dbReference>
<dbReference type="InParanoid" id="A0A2R5GN25"/>
<dbReference type="Gene3D" id="1.20.1250.20">
    <property type="entry name" value="MFS general substrate transporter like domains"/>
    <property type="match status" value="2"/>
</dbReference>
<dbReference type="EMBL" id="BEYU01000104">
    <property type="protein sequence ID" value="GBG31699.1"/>
    <property type="molecule type" value="Genomic_DNA"/>
</dbReference>
<gene>
    <name evidence="8" type="ORF">FCC1311_079242</name>
</gene>
<feature type="region of interest" description="Disordered" evidence="6">
    <location>
        <begin position="497"/>
        <end position="518"/>
    </location>
</feature>
<keyword evidence="4 7" id="KW-1133">Transmembrane helix</keyword>
<evidence type="ECO:0000313" key="9">
    <source>
        <dbReference type="Proteomes" id="UP000241890"/>
    </source>
</evidence>
<evidence type="ECO:0000256" key="2">
    <source>
        <dbReference type="ARBA" id="ARBA00008432"/>
    </source>
</evidence>
<evidence type="ECO:0000256" key="3">
    <source>
        <dbReference type="ARBA" id="ARBA00022692"/>
    </source>
</evidence>
<evidence type="ECO:0000256" key="5">
    <source>
        <dbReference type="ARBA" id="ARBA00023136"/>
    </source>
</evidence>
<feature type="transmembrane region" description="Helical" evidence="7">
    <location>
        <begin position="137"/>
        <end position="158"/>
    </location>
</feature>
<dbReference type="Proteomes" id="UP000241890">
    <property type="component" value="Unassembled WGS sequence"/>
</dbReference>
<keyword evidence="5 7" id="KW-0472">Membrane</keyword>
<dbReference type="AlphaFoldDB" id="A0A2R5GN25"/>
<feature type="transmembrane region" description="Helical" evidence="7">
    <location>
        <begin position="113"/>
        <end position="131"/>
    </location>
</feature>
<dbReference type="InterPro" id="IPR036259">
    <property type="entry name" value="MFS_trans_sf"/>
</dbReference>
<feature type="transmembrane region" description="Helical" evidence="7">
    <location>
        <begin position="84"/>
        <end position="101"/>
    </location>
</feature>
<feature type="transmembrane region" description="Helical" evidence="7">
    <location>
        <begin position="458"/>
        <end position="478"/>
    </location>
</feature>
<comment type="subcellular location">
    <subcellularLocation>
        <location evidence="1">Membrane</location>
        <topology evidence="1">Multi-pass membrane protein</topology>
    </subcellularLocation>
</comment>
<feature type="transmembrane region" description="Helical" evidence="7">
    <location>
        <begin position="427"/>
        <end position="446"/>
    </location>
</feature>
<protein>
    <submittedName>
        <fullName evidence="8">High-affinity nitrate transporter 2.2</fullName>
    </submittedName>
</protein>
<feature type="transmembrane region" description="Helical" evidence="7">
    <location>
        <begin position="170"/>
        <end position="194"/>
    </location>
</feature>
<evidence type="ECO:0000256" key="1">
    <source>
        <dbReference type="ARBA" id="ARBA00004141"/>
    </source>
</evidence>
<feature type="transmembrane region" description="Helical" evidence="7">
    <location>
        <begin position="50"/>
        <end position="72"/>
    </location>
</feature>
<evidence type="ECO:0000313" key="8">
    <source>
        <dbReference type="EMBL" id="GBG31699.1"/>
    </source>
</evidence>
<dbReference type="OrthoDB" id="434240at2759"/>
<dbReference type="InterPro" id="IPR044772">
    <property type="entry name" value="NO3_transporter"/>
</dbReference>
<dbReference type="SUPFAM" id="SSF103473">
    <property type="entry name" value="MFS general substrate transporter"/>
    <property type="match status" value="1"/>
</dbReference>
<accession>A0A2R5GN25</accession>
<keyword evidence="3 7" id="KW-0812">Transmembrane</keyword>
<dbReference type="GO" id="GO:0015112">
    <property type="term" value="F:nitrate transmembrane transporter activity"/>
    <property type="evidence" value="ECO:0007669"/>
    <property type="project" value="InterPro"/>
</dbReference>
<comment type="similarity">
    <text evidence="2">Belongs to the major facilitator superfamily. Nitrate/nitrite porter (TC 2.A.1.8) family.</text>
</comment>
<dbReference type="Pfam" id="PF07690">
    <property type="entry name" value="MFS_1"/>
    <property type="match status" value="1"/>
</dbReference>
<proteinExistence type="inferred from homology"/>
<feature type="transmembrane region" description="Helical" evidence="7">
    <location>
        <begin position="374"/>
        <end position="407"/>
    </location>
</feature>
<reference evidence="8 9" key="1">
    <citation type="submission" date="2017-12" db="EMBL/GenBank/DDBJ databases">
        <title>Sequencing, de novo assembly and annotation of complete genome of a new Thraustochytrid species, strain FCC1311.</title>
        <authorList>
            <person name="Sedici K."/>
            <person name="Godart F."/>
            <person name="Aiese Cigliano R."/>
            <person name="Sanseverino W."/>
            <person name="Barakat M."/>
            <person name="Ortet P."/>
            <person name="Marechal E."/>
            <person name="Cagnac O."/>
            <person name="Amato A."/>
        </authorList>
    </citation>
    <scope>NUCLEOTIDE SEQUENCE [LARGE SCALE GENOMIC DNA]</scope>
</reference>
<feature type="transmembrane region" description="Helical" evidence="7">
    <location>
        <begin position="274"/>
        <end position="293"/>
    </location>
</feature>
<evidence type="ECO:0000256" key="7">
    <source>
        <dbReference type="SAM" id="Phobius"/>
    </source>
</evidence>
<dbReference type="PANTHER" id="PTHR23515">
    <property type="entry name" value="HIGH-AFFINITY NITRATE TRANSPORTER 2.3"/>
    <property type="match status" value="1"/>
</dbReference>
<name>A0A2R5GN25_9STRA</name>